<keyword evidence="2" id="KW-1185">Reference proteome</keyword>
<name>A0AAW1S1S2_9CHLO</name>
<comment type="caution">
    <text evidence="1">The sequence shown here is derived from an EMBL/GenBank/DDBJ whole genome shotgun (WGS) entry which is preliminary data.</text>
</comment>
<dbReference type="AlphaFoldDB" id="A0AAW1S1S2"/>
<reference evidence="1 2" key="1">
    <citation type="journal article" date="2024" name="Nat. Commun.">
        <title>Phylogenomics reveals the evolutionary origins of lichenization in chlorophyte algae.</title>
        <authorList>
            <person name="Puginier C."/>
            <person name="Libourel C."/>
            <person name="Otte J."/>
            <person name="Skaloud P."/>
            <person name="Haon M."/>
            <person name="Grisel S."/>
            <person name="Petersen M."/>
            <person name="Berrin J.G."/>
            <person name="Delaux P.M."/>
            <person name="Dal Grande F."/>
            <person name="Keller J."/>
        </authorList>
    </citation>
    <scope>NUCLEOTIDE SEQUENCE [LARGE SCALE GENOMIC DNA]</scope>
    <source>
        <strain evidence="1 2">SAG 2145</strain>
    </source>
</reference>
<accession>A0AAW1S1S2</accession>
<gene>
    <name evidence="1" type="ORF">WJX74_000378</name>
</gene>
<evidence type="ECO:0000313" key="1">
    <source>
        <dbReference type="EMBL" id="KAK9839920.1"/>
    </source>
</evidence>
<sequence>MTSALKISLQVFVPATFEERPGLYASVTSLTYLRELQRAVSLFYETDRHSWGLTSPATFLSTVQQRQPDLQQRYKQSLSSPYRNAGDRDTAANNSCLKSFLREVEPGGAPGSDLWCDYCRSRDTILGDLKLKFRYF</sequence>
<dbReference type="EMBL" id="JALJOS010000004">
    <property type="protein sequence ID" value="KAK9839920.1"/>
    <property type="molecule type" value="Genomic_DNA"/>
</dbReference>
<protein>
    <submittedName>
        <fullName evidence="1">Uncharacterized protein</fullName>
    </submittedName>
</protein>
<evidence type="ECO:0000313" key="2">
    <source>
        <dbReference type="Proteomes" id="UP001438707"/>
    </source>
</evidence>
<organism evidence="1 2">
    <name type="scientific">Apatococcus lobatus</name>
    <dbReference type="NCBI Taxonomy" id="904363"/>
    <lineage>
        <taxon>Eukaryota</taxon>
        <taxon>Viridiplantae</taxon>
        <taxon>Chlorophyta</taxon>
        <taxon>core chlorophytes</taxon>
        <taxon>Trebouxiophyceae</taxon>
        <taxon>Chlorellales</taxon>
        <taxon>Chlorellaceae</taxon>
        <taxon>Apatococcus</taxon>
    </lineage>
</organism>
<dbReference type="Proteomes" id="UP001438707">
    <property type="component" value="Unassembled WGS sequence"/>
</dbReference>
<proteinExistence type="predicted"/>